<evidence type="ECO:0000313" key="2">
    <source>
        <dbReference type="EMBL" id="MBP1852724.1"/>
    </source>
</evidence>
<evidence type="ECO:0000313" key="3">
    <source>
        <dbReference type="Proteomes" id="UP000759443"/>
    </source>
</evidence>
<dbReference type="RefSeq" id="WP_209947797.1">
    <property type="nucleotide sequence ID" value="NZ_JAGGJU010000012.1"/>
</dbReference>
<name>A0ABS4E495_9HYPH</name>
<dbReference type="EMBL" id="JAGGJU010000012">
    <property type="protein sequence ID" value="MBP1852724.1"/>
    <property type="molecule type" value="Genomic_DNA"/>
</dbReference>
<comment type="caution">
    <text evidence="2">The sequence shown here is derived from an EMBL/GenBank/DDBJ whole genome shotgun (WGS) entry which is preliminary data.</text>
</comment>
<gene>
    <name evidence="2" type="ORF">J2Z17_004182</name>
</gene>
<keyword evidence="3" id="KW-1185">Reference proteome</keyword>
<keyword evidence="1" id="KW-0472">Membrane</keyword>
<proteinExistence type="predicted"/>
<protein>
    <submittedName>
        <fullName evidence="2">Uncharacterized protein</fullName>
    </submittedName>
</protein>
<organism evidence="2 3">
    <name type="scientific">Rhizobium halophytocola</name>
    <dbReference type="NCBI Taxonomy" id="735519"/>
    <lineage>
        <taxon>Bacteria</taxon>
        <taxon>Pseudomonadati</taxon>
        <taxon>Pseudomonadota</taxon>
        <taxon>Alphaproteobacteria</taxon>
        <taxon>Hyphomicrobiales</taxon>
        <taxon>Rhizobiaceae</taxon>
        <taxon>Rhizobium/Agrobacterium group</taxon>
        <taxon>Rhizobium</taxon>
    </lineage>
</organism>
<keyword evidence="1" id="KW-0812">Transmembrane</keyword>
<accession>A0ABS4E495</accession>
<sequence>MSWLGDLKRSQRERQELIQLRRDIDDCDKELQRQLEGLKPRDDLYQSRLGAYIHNVGTLEAAVAQIETAQMRRRAERWRIPLPPRPREEAYATDFWEWHDKHGKYYFSEKALSQIRRELYMEWEMWWKPWLSWLAIGISFLSLAIAIFKP</sequence>
<feature type="transmembrane region" description="Helical" evidence="1">
    <location>
        <begin position="130"/>
        <end position="148"/>
    </location>
</feature>
<evidence type="ECO:0000256" key="1">
    <source>
        <dbReference type="SAM" id="Phobius"/>
    </source>
</evidence>
<dbReference type="Proteomes" id="UP000759443">
    <property type="component" value="Unassembled WGS sequence"/>
</dbReference>
<keyword evidence="1" id="KW-1133">Transmembrane helix</keyword>
<reference evidence="2 3" key="1">
    <citation type="submission" date="2021-03" db="EMBL/GenBank/DDBJ databases">
        <title>Genomic Encyclopedia of Type Strains, Phase IV (KMG-IV): sequencing the most valuable type-strain genomes for metagenomic binning, comparative biology and taxonomic classification.</title>
        <authorList>
            <person name="Goeker M."/>
        </authorList>
    </citation>
    <scope>NUCLEOTIDE SEQUENCE [LARGE SCALE GENOMIC DNA]</scope>
    <source>
        <strain evidence="2 3">DSM 21600</strain>
    </source>
</reference>